<organism evidence="6 7">
    <name type="scientific">Geodia barretti</name>
    <name type="common">Barrett's horny sponge</name>
    <dbReference type="NCBI Taxonomy" id="519541"/>
    <lineage>
        <taxon>Eukaryota</taxon>
        <taxon>Metazoa</taxon>
        <taxon>Porifera</taxon>
        <taxon>Demospongiae</taxon>
        <taxon>Heteroscleromorpha</taxon>
        <taxon>Tetractinellida</taxon>
        <taxon>Astrophorina</taxon>
        <taxon>Geodiidae</taxon>
        <taxon>Geodia</taxon>
    </lineage>
</organism>
<evidence type="ECO:0000259" key="5">
    <source>
        <dbReference type="Pfam" id="PF00296"/>
    </source>
</evidence>
<dbReference type="PANTHER" id="PTHR42847">
    <property type="entry name" value="ALKANESULFONATE MONOOXYGENASE"/>
    <property type="match status" value="1"/>
</dbReference>
<gene>
    <name evidence="6" type="ORF">GBAR_LOCUS5430</name>
</gene>
<keyword evidence="2" id="KW-0288">FMN</keyword>
<keyword evidence="7" id="KW-1185">Reference proteome</keyword>
<dbReference type="GO" id="GO:0046306">
    <property type="term" value="P:alkanesulfonate catabolic process"/>
    <property type="evidence" value="ECO:0007669"/>
    <property type="project" value="TreeGrafter"/>
</dbReference>
<protein>
    <submittedName>
        <fullName evidence="6">Uncharacterized protein Mb0978c</fullName>
    </submittedName>
</protein>
<name>A0AA35RAH1_GEOBA</name>
<dbReference type="Proteomes" id="UP001174909">
    <property type="component" value="Unassembled WGS sequence"/>
</dbReference>
<dbReference type="AlphaFoldDB" id="A0AA35RAH1"/>
<dbReference type="Gene3D" id="3.20.20.30">
    <property type="entry name" value="Luciferase-like domain"/>
    <property type="match status" value="1"/>
</dbReference>
<evidence type="ECO:0000256" key="4">
    <source>
        <dbReference type="ARBA" id="ARBA00023033"/>
    </source>
</evidence>
<dbReference type="Pfam" id="PF00296">
    <property type="entry name" value="Bac_luciferase"/>
    <property type="match status" value="1"/>
</dbReference>
<reference evidence="6" key="1">
    <citation type="submission" date="2023-03" db="EMBL/GenBank/DDBJ databases">
        <authorList>
            <person name="Steffen K."/>
            <person name="Cardenas P."/>
        </authorList>
    </citation>
    <scope>NUCLEOTIDE SEQUENCE</scope>
</reference>
<dbReference type="InterPro" id="IPR050172">
    <property type="entry name" value="SsuD_RutA_monooxygenase"/>
</dbReference>
<keyword evidence="3" id="KW-0560">Oxidoreductase</keyword>
<dbReference type="SUPFAM" id="SSF51679">
    <property type="entry name" value="Bacterial luciferase-like"/>
    <property type="match status" value="1"/>
</dbReference>
<keyword evidence="4" id="KW-0503">Monooxygenase</keyword>
<dbReference type="InterPro" id="IPR019921">
    <property type="entry name" value="Lucif-like_OxRdtase_Rv2161c"/>
</dbReference>
<comment type="caution">
    <text evidence="6">The sequence shown here is derived from an EMBL/GenBank/DDBJ whole genome shotgun (WGS) entry which is preliminary data.</text>
</comment>
<feature type="domain" description="Luciferase-like" evidence="5">
    <location>
        <begin position="21"/>
        <end position="238"/>
    </location>
</feature>
<evidence type="ECO:0000256" key="1">
    <source>
        <dbReference type="ARBA" id="ARBA00022630"/>
    </source>
</evidence>
<dbReference type="InterPro" id="IPR011251">
    <property type="entry name" value="Luciferase-like_dom"/>
</dbReference>
<dbReference type="EMBL" id="CASHTH010000800">
    <property type="protein sequence ID" value="CAI8007850.1"/>
    <property type="molecule type" value="Genomic_DNA"/>
</dbReference>
<dbReference type="PANTHER" id="PTHR42847:SF4">
    <property type="entry name" value="ALKANESULFONATE MONOOXYGENASE-RELATED"/>
    <property type="match status" value="1"/>
</dbReference>
<sequence length="283" mass="31439">MTSQVGISMALPAYTVDPAFVARRAEELGFESIWFAEHPILPVESDSPFPGSDDGIIPWTYAHFTDPYIALARASAVTTDLKLGTGITLITERNPLVLAKAIAALDFYSGGRFLFGIGTGWHREETELMGGDFDHRWTQAREAALALKALWTEDEAEFHGKYYDFPPVQCYPKPAQDPHPPILLGGMARNVLRRVARWGDGWLPNRVTPEQVHEGRLMLDTLAAEYDRDPAALTINIYGQPPERDLVESYLEAGANRVIVRLELCESEEAMEEELGRVAAAVL</sequence>
<keyword evidence="1" id="KW-0285">Flavoprotein</keyword>
<proteinExistence type="predicted"/>
<dbReference type="NCBIfam" id="TIGR03619">
    <property type="entry name" value="F420_Rv2161c"/>
    <property type="match status" value="1"/>
</dbReference>
<dbReference type="GO" id="GO:0008726">
    <property type="term" value="F:alkanesulfonate monooxygenase activity"/>
    <property type="evidence" value="ECO:0007669"/>
    <property type="project" value="TreeGrafter"/>
</dbReference>
<evidence type="ECO:0000313" key="7">
    <source>
        <dbReference type="Proteomes" id="UP001174909"/>
    </source>
</evidence>
<evidence type="ECO:0000256" key="2">
    <source>
        <dbReference type="ARBA" id="ARBA00022643"/>
    </source>
</evidence>
<evidence type="ECO:0000313" key="6">
    <source>
        <dbReference type="EMBL" id="CAI8007850.1"/>
    </source>
</evidence>
<dbReference type="InterPro" id="IPR036661">
    <property type="entry name" value="Luciferase-like_sf"/>
</dbReference>
<evidence type="ECO:0000256" key="3">
    <source>
        <dbReference type="ARBA" id="ARBA00023002"/>
    </source>
</evidence>
<accession>A0AA35RAH1</accession>